<evidence type="ECO:0000256" key="3">
    <source>
        <dbReference type="ARBA" id="ARBA00022801"/>
    </source>
</evidence>
<dbReference type="PROSITE" id="PS00039">
    <property type="entry name" value="DEAD_ATP_HELICASE"/>
    <property type="match status" value="1"/>
</dbReference>
<accession>A0A914VJP2</accession>
<dbReference type="Gene3D" id="3.40.50.300">
    <property type="entry name" value="P-loop containing nucleotide triphosphate hydrolases"/>
    <property type="match status" value="2"/>
</dbReference>
<evidence type="ECO:0000256" key="1">
    <source>
        <dbReference type="ARBA" id="ARBA00012552"/>
    </source>
</evidence>
<evidence type="ECO:0000256" key="2">
    <source>
        <dbReference type="ARBA" id="ARBA00022741"/>
    </source>
</evidence>
<dbReference type="GO" id="GO:0003723">
    <property type="term" value="F:RNA binding"/>
    <property type="evidence" value="ECO:0007669"/>
    <property type="project" value="UniProtKB-KW"/>
</dbReference>
<evidence type="ECO:0000313" key="15">
    <source>
        <dbReference type="WBParaSite" id="PSAMB.scaffold211size65383.g3330.t1"/>
    </source>
</evidence>
<keyword evidence="4 9" id="KW-0347">Helicase</keyword>
<dbReference type="PROSITE" id="PS51192">
    <property type="entry name" value="HELICASE_ATP_BIND_1"/>
    <property type="match status" value="1"/>
</dbReference>
<proteinExistence type="inferred from homology"/>
<dbReference type="InterPro" id="IPR027417">
    <property type="entry name" value="P-loop_NTPase"/>
</dbReference>
<feature type="compositionally biased region" description="Gly residues" evidence="10">
    <location>
        <begin position="40"/>
        <end position="54"/>
    </location>
</feature>
<dbReference type="GO" id="GO:0003724">
    <property type="term" value="F:RNA helicase activity"/>
    <property type="evidence" value="ECO:0007669"/>
    <property type="project" value="UniProtKB-EC"/>
</dbReference>
<dbReference type="Proteomes" id="UP000887566">
    <property type="component" value="Unplaced"/>
</dbReference>
<dbReference type="WBParaSite" id="PSAMB.scaffold211size65383.g3330.t1">
    <property type="protein sequence ID" value="PSAMB.scaffold211size65383.g3330.t1"/>
    <property type="gene ID" value="PSAMB.scaffold211size65383.g3330"/>
</dbReference>
<evidence type="ECO:0000256" key="7">
    <source>
        <dbReference type="ARBA" id="ARBA00047984"/>
    </source>
</evidence>
<dbReference type="PROSITE" id="PS51194">
    <property type="entry name" value="HELICASE_CTER"/>
    <property type="match status" value="1"/>
</dbReference>
<feature type="domain" description="Helicase ATP-binding" evidence="11">
    <location>
        <begin position="206"/>
        <end position="389"/>
    </location>
</feature>
<keyword evidence="6" id="KW-0694">RNA-binding</keyword>
<sequence>MSLGGFGRGAPPSGFGAGNKAGFNSGGGGFGDEAAKPSNGFGGDGGSSGGGFGGNSGGGFGGNSGGGFGGNSGGNSNGGFGSNSNGFGSGGDGGGFGSGGGGGGGGFGSNSGGGFGSGGGGGGLEVAEAADAESVDAKDLYKETIAQGALFSKFFEAEVHLVLNDANGQKVKPIDTFDEANLTPTLLANVKKAGYNLPTPIQRQGIPLVNAGFDVMACAQTGSGKTAAFLLPILSKLLSENDLSTTLSPRQSPRALIVAPTRELATQIYNEGRKFANDTMAKMGILYGGTSVQHQKSLLMGGCTVLVATVGRLHHFINEGIIGIDQVRFLVLDEADRMLDMGFESEIRKLVDHPDMPGKENRQTLMFSATFPDTVQMLAQEFLNSRYGFIRVGILGAANSCITQDFVEVDSYGKKDKLLELLKIDLGSYKVTDSSLYEQKTIVFVQMKRTADVVASLLSTAGLSSTSIHGDRLQNQREEALRDFRNGKCPILIATAVASRGLDIRGVDHVINYDLPSEIDEYVHRIGRTGRVGNPGRATSFYDASTDSALAGSLVKIMADAEQILPEFIKLGAGIGPDTGYGGRTAFDDHAGDQWGSSGDNAAGAGDAW</sequence>
<dbReference type="GO" id="GO:0016787">
    <property type="term" value="F:hydrolase activity"/>
    <property type="evidence" value="ECO:0007669"/>
    <property type="project" value="UniProtKB-KW"/>
</dbReference>
<dbReference type="GO" id="GO:0005524">
    <property type="term" value="F:ATP binding"/>
    <property type="evidence" value="ECO:0007669"/>
    <property type="project" value="UniProtKB-KW"/>
</dbReference>
<dbReference type="PANTHER" id="PTHR47958">
    <property type="entry name" value="ATP-DEPENDENT RNA HELICASE DBP3"/>
    <property type="match status" value="1"/>
</dbReference>
<dbReference type="PROSITE" id="PS51195">
    <property type="entry name" value="Q_MOTIF"/>
    <property type="match status" value="1"/>
</dbReference>
<comment type="similarity">
    <text evidence="9">Belongs to the DEAD box helicase family.</text>
</comment>
<dbReference type="FunFam" id="3.40.50.300:FF:000008">
    <property type="entry name" value="ATP-dependent RNA helicase RhlB"/>
    <property type="match status" value="1"/>
</dbReference>
<dbReference type="GO" id="GO:0043186">
    <property type="term" value="C:P granule"/>
    <property type="evidence" value="ECO:0007669"/>
    <property type="project" value="UniProtKB-ARBA"/>
</dbReference>
<dbReference type="InterPro" id="IPR011545">
    <property type="entry name" value="DEAD/DEAH_box_helicase_dom"/>
</dbReference>
<dbReference type="Pfam" id="PF00270">
    <property type="entry name" value="DEAD"/>
    <property type="match status" value="1"/>
</dbReference>
<evidence type="ECO:0000259" key="13">
    <source>
        <dbReference type="PROSITE" id="PS51195"/>
    </source>
</evidence>
<keyword evidence="5 9" id="KW-0067">ATP-binding</keyword>
<dbReference type="InterPro" id="IPR044763">
    <property type="entry name" value="Ded1/Dbp1_DEADc"/>
</dbReference>
<dbReference type="SUPFAM" id="SSF52540">
    <property type="entry name" value="P-loop containing nucleoside triphosphate hydrolases"/>
    <property type="match status" value="1"/>
</dbReference>
<evidence type="ECO:0000259" key="11">
    <source>
        <dbReference type="PROSITE" id="PS51192"/>
    </source>
</evidence>
<dbReference type="SMART" id="SM00487">
    <property type="entry name" value="DEXDc"/>
    <property type="match status" value="1"/>
</dbReference>
<feature type="short sequence motif" description="Q motif" evidence="8">
    <location>
        <begin position="175"/>
        <end position="203"/>
    </location>
</feature>
<dbReference type="InterPro" id="IPR014014">
    <property type="entry name" value="RNA_helicase_DEAD_Q_motif"/>
</dbReference>
<feature type="domain" description="Helicase C-terminal" evidence="12">
    <location>
        <begin position="430"/>
        <end position="573"/>
    </location>
</feature>
<reference evidence="15" key="1">
    <citation type="submission" date="2022-11" db="UniProtKB">
        <authorList>
            <consortium name="WormBaseParasite"/>
        </authorList>
    </citation>
    <scope>IDENTIFICATION</scope>
</reference>
<evidence type="ECO:0000256" key="8">
    <source>
        <dbReference type="PROSITE-ProRule" id="PRU00552"/>
    </source>
</evidence>
<evidence type="ECO:0000259" key="12">
    <source>
        <dbReference type="PROSITE" id="PS51194"/>
    </source>
</evidence>
<name>A0A914VJP2_9BILA</name>
<evidence type="ECO:0000256" key="9">
    <source>
        <dbReference type="RuleBase" id="RU000492"/>
    </source>
</evidence>
<dbReference type="EC" id="3.6.4.13" evidence="1"/>
<dbReference type="CDD" id="cd17967">
    <property type="entry name" value="DEADc_DDX3_DDX4"/>
    <property type="match status" value="1"/>
</dbReference>
<organism evidence="14 15">
    <name type="scientific">Plectus sambesii</name>
    <dbReference type="NCBI Taxonomy" id="2011161"/>
    <lineage>
        <taxon>Eukaryota</taxon>
        <taxon>Metazoa</taxon>
        <taxon>Ecdysozoa</taxon>
        <taxon>Nematoda</taxon>
        <taxon>Chromadorea</taxon>
        <taxon>Plectida</taxon>
        <taxon>Plectina</taxon>
        <taxon>Plectoidea</taxon>
        <taxon>Plectidae</taxon>
        <taxon>Plectus</taxon>
    </lineage>
</organism>
<evidence type="ECO:0000313" key="14">
    <source>
        <dbReference type="Proteomes" id="UP000887566"/>
    </source>
</evidence>
<feature type="compositionally biased region" description="Low complexity" evidence="10">
    <location>
        <begin position="596"/>
        <end position="609"/>
    </location>
</feature>
<evidence type="ECO:0000256" key="4">
    <source>
        <dbReference type="ARBA" id="ARBA00022806"/>
    </source>
</evidence>
<evidence type="ECO:0000256" key="10">
    <source>
        <dbReference type="SAM" id="MobiDB-lite"/>
    </source>
</evidence>
<keyword evidence="3 9" id="KW-0378">Hydrolase</keyword>
<dbReference type="SMART" id="SM00490">
    <property type="entry name" value="HELICc"/>
    <property type="match status" value="1"/>
</dbReference>
<evidence type="ECO:0000256" key="5">
    <source>
        <dbReference type="ARBA" id="ARBA00022840"/>
    </source>
</evidence>
<feature type="region of interest" description="Disordered" evidence="10">
    <location>
        <begin position="586"/>
        <end position="609"/>
    </location>
</feature>
<dbReference type="CDD" id="cd18787">
    <property type="entry name" value="SF2_C_DEAD"/>
    <property type="match status" value="1"/>
</dbReference>
<feature type="region of interest" description="Disordered" evidence="10">
    <location>
        <begin position="28"/>
        <end position="54"/>
    </location>
</feature>
<dbReference type="FunFam" id="3.40.50.300:FF:000397">
    <property type="entry name" value="Probable ATP-dependent RNA helicase DDX4"/>
    <property type="match status" value="1"/>
</dbReference>
<feature type="domain" description="DEAD-box RNA helicase Q" evidence="13">
    <location>
        <begin position="175"/>
        <end position="203"/>
    </location>
</feature>
<evidence type="ECO:0000256" key="6">
    <source>
        <dbReference type="ARBA" id="ARBA00022884"/>
    </source>
</evidence>
<keyword evidence="2 9" id="KW-0547">Nucleotide-binding</keyword>
<keyword evidence="14" id="KW-1185">Reference proteome</keyword>
<dbReference type="AlphaFoldDB" id="A0A914VJP2"/>
<comment type="catalytic activity">
    <reaction evidence="7">
        <text>ATP + H2O = ADP + phosphate + H(+)</text>
        <dbReference type="Rhea" id="RHEA:13065"/>
        <dbReference type="ChEBI" id="CHEBI:15377"/>
        <dbReference type="ChEBI" id="CHEBI:15378"/>
        <dbReference type="ChEBI" id="CHEBI:30616"/>
        <dbReference type="ChEBI" id="CHEBI:43474"/>
        <dbReference type="ChEBI" id="CHEBI:456216"/>
        <dbReference type="EC" id="3.6.4.13"/>
    </reaction>
</comment>
<dbReference type="InterPro" id="IPR000629">
    <property type="entry name" value="RNA-helicase_DEAD-box_CS"/>
</dbReference>
<dbReference type="InterPro" id="IPR001650">
    <property type="entry name" value="Helicase_C-like"/>
</dbReference>
<dbReference type="Pfam" id="PF00271">
    <property type="entry name" value="Helicase_C"/>
    <property type="match status" value="1"/>
</dbReference>
<dbReference type="InterPro" id="IPR014001">
    <property type="entry name" value="Helicase_ATP-bd"/>
</dbReference>
<protein>
    <recommendedName>
        <fullName evidence="1">RNA helicase</fullName>
        <ecNumber evidence="1">3.6.4.13</ecNumber>
    </recommendedName>
</protein>